<dbReference type="Proteomes" id="UP000041254">
    <property type="component" value="Unassembled WGS sequence"/>
</dbReference>
<dbReference type="OrthoDB" id="2016582at2759"/>
<dbReference type="AlphaFoldDB" id="A0A0G4G092"/>
<sequence>MHSPLEAPLHTDAKLISAAGRLQVRAGHHGHALASQAREHLPDADGADARVFVESDEAARSQGLDVVPWDDGVGQGRDERGHSRAEAAALGTVSEEEGLPEVRIATGQSSAPTEAPCRSLHGRVRDVHVNEGREVVTGKEGFLVRLLLRWVLLAKDIEHRDPRQSNFLLEPQEQLKESIRQWSGDYEPDAEPAAAAAGAPASAHSLRSRWGPSWIIYQQRPALIVLNFQRCPLHHSHNEVLPIVVPSDITAEGLLFHLWAHALAFNLLHFSPAKSELWHNIQEGGDNFVVGSPFTRHMKPAMSTDSWIPQTLRRPSAGLPVTDEDWQRFLNDRTAPTVWAMNERSPIKNTAMSRLEVVKQLFETLTNRIEAYETPTCLGLVLFSGRDDIKYTCKSGETAVYDAVGRGHEELVKWKEEKPSLKDAQLRIIVLERVAIPVRAVLCGVVVTVLDVFREKHPPQQQPHEKAFLPCDDLPPLIDVNITDSTVERAARSLSGSAGLTGGDANFWQTFLLRYGAKSGRLCAAVASLVSILANTIVPWDNIKALRACRLIALDKCPGVRPIGVGEVLSRLTGKCMTMVTRSDLETTCGTDQLCIGDETKRLLLVDASNAFNRISRPAAIWNTHVLWPRCSRYAFNTYRGFAALHLQGSAGCLWSCEGVTQGDSMAIFVYACGSLPLIHALRAVCAEEGYEMLSSVGVGEEESLSASSAPLASSSSASLRQCWYADDSSALGKLHGILVWFRALRRIGLSYGYHPKAAKSFLVVKPELEQIAREVFEPEGVQIVTNKRFLGGYVGDKGGRAAFLCEKVEGWVRGVRALTSAARNFPHTAHAAMTRSLQMEWDYVFYVVLTNECALSPLREAIAKELLPALLGGPVTPSEVDLMLLPARHGGTGIRDPLDRATAAYPASRASTKVVFKSVQGKAPFHSGDHRATIRHALTQSKQQQDVAHKTKREAALSHIDRRRHRVLSRSAEYKTSGWLTTLPSTDNNTGLDAAEFRDALNMRYGRHPPGLAARCDHCNQPLTVDYALCCKWYGLVIHRHNELRDTFAELIGMAWGDAGVRREVVLKAGEEGEGGVRADIVARGVWERQAGASFDICITDPDAPSYASKN</sequence>
<keyword evidence="2" id="KW-1185">Reference proteome</keyword>
<name>A0A0G4G092_VITBC</name>
<dbReference type="VEuPathDB" id="CryptoDB:Vbra_1781"/>
<proteinExistence type="predicted"/>
<gene>
    <name evidence="1" type="ORF">Vbra_1781</name>
</gene>
<dbReference type="PhylomeDB" id="A0A0G4G092"/>
<protein>
    <submittedName>
        <fullName evidence="1">Uncharacterized protein</fullName>
    </submittedName>
</protein>
<accession>A0A0G4G092</accession>
<dbReference type="InParanoid" id="A0A0G4G092"/>
<organism evidence="1 2">
    <name type="scientific">Vitrella brassicaformis (strain CCMP3155)</name>
    <dbReference type="NCBI Taxonomy" id="1169540"/>
    <lineage>
        <taxon>Eukaryota</taxon>
        <taxon>Sar</taxon>
        <taxon>Alveolata</taxon>
        <taxon>Colpodellida</taxon>
        <taxon>Vitrellaceae</taxon>
        <taxon>Vitrella</taxon>
    </lineage>
</organism>
<evidence type="ECO:0000313" key="2">
    <source>
        <dbReference type="Proteomes" id="UP000041254"/>
    </source>
</evidence>
<reference evidence="1 2" key="1">
    <citation type="submission" date="2014-11" db="EMBL/GenBank/DDBJ databases">
        <authorList>
            <person name="Zhu J."/>
            <person name="Qi W."/>
            <person name="Song R."/>
        </authorList>
    </citation>
    <scope>NUCLEOTIDE SEQUENCE [LARGE SCALE GENOMIC DNA]</scope>
</reference>
<evidence type="ECO:0000313" key="1">
    <source>
        <dbReference type="EMBL" id="CEM21107.1"/>
    </source>
</evidence>
<dbReference type="EMBL" id="CDMY01000534">
    <property type="protein sequence ID" value="CEM21107.1"/>
    <property type="molecule type" value="Genomic_DNA"/>
</dbReference>